<dbReference type="AlphaFoldDB" id="A0A271LAX1"/>
<feature type="domain" description="Tyr recombinase" evidence="6">
    <location>
        <begin position="212"/>
        <end position="379"/>
    </location>
</feature>
<accession>A0A271LAX1</accession>
<evidence type="ECO:0000256" key="3">
    <source>
        <dbReference type="ARBA" id="ARBA00023125"/>
    </source>
</evidence>
<evidence type="ECO:0000256" key="4">
    <source>
        <dbReference type="ARBA" id="ARBA00023172"/>
    </source>
</evidence>
<dbReference type="Pfam" id="PF00589">
    <property type="entry name" value="Phage_integrase"/>
    <property type="match status" value="1"/>
</dbReference>
<dbReference type="InterPro" id="IPR010998">
    <property type="entry name" value="Integrase_recombinase_N"/>
</dbReference>
<evidence type="ECO:0000313" key="8">
    <source>
        <dbReference type="Proteomes" id="UP000216442"/>
    </source>
</evidence>
<dbReference type="GO" id="GO:0006310">
    <property type="term" value="P:DNA recombination"/>
    <property type="evidence" value="ECO:0007669"/>
    <property type="project" value="UniProtKB-KW"/>
</dbReference>
<comment type="caution">
    <text evidence="7">The sequence shown here is derived from an EMBL/GenBank/DDBJ whole genome shotgun (WGS) entry which is preliminary data.</text>
</comment>
<dbReference type="PANTHER" id="PTHR30629:SF2">
    <property type="entry name" value="PROPHAGE INTEGRASE INTS-RELATED"/>
    <property type="match status" value="1"/>
</dbReference>
<dbReference type="InterPro" id="IPR011010">
    <property type="entry name" value="DNA_brk_join_enz"/>
</dbReference>
<dbReference type="InterPro" id="IPR013762">
    <property type="entry name" value="Integrase-like_cat_sf"/>
</dbReference>
<evidence type="ECO:0000256" key="2">
    <source>
        <dbReference type="ARBA" id="ARBA00022908"/>
    </source>
</evidence>
<name>A0A271LAX1_9HYPH</name>
<comment type="similarity">
    <text evidence="1">Belongs to the 'phage' integrase family.</text>
</comment>
<reference evidence="7 8" key="1">
    <citation type="submission" date="2017-08" db="EMBL/GenBank/DDBJ databases">
        <title>Mesorhizobium wenxinae sp. nov., a novel rhizobial species isolated from root nodules of chickpea (Cicer arietinum L.).</title>
        <authorList>
            <person name="Zhang J."/>
        </authorList>
    </citation>
    <scope>NUCLEOTIDE SEQUENCE [LARGE SCALE GENOMIC DNA]</scope>
    <source>
        <strain evidence="7 8">SDW018</strain>
    </source>
</reference>
<protein>
    <recommendedName>
        <fullName evidence="6">Tyr recombinase domain-containing protein</fullName>
    </recommendedName>
</protein>
<dbReference type="InterPro" id="IPR050808">
    <property type="entry name" value="Phage_Integrase"/>
</dbReference>
<evidence type="ECO:0000313" key="7">
    <source>
        <dbReference type="EMBL" id="PAQ04575.1"/>
    </source>
</evidence>
<dbReference type="Pfam" id="PF22022">
    <property type="entry name" value="Phage_int_M"/>
    <property type="match status" value="1"/>
</dbReference>
<keyword evidence="2" id="KW-0229">DNA integration</keyword>
<evidence type="ECO:0000256" key="1">
    <source>
        <dbReference type="ARBA" id="ARBA00008857"/>
    </source>
</evidence>
<dbReference type="EMBL" id="NPKJ01000076">
    <property type="protein sequence ID" value="PAQ04575.1"/>
    <property type="molecule type" value="Genomic_DNA"/>
</dbReference>
<dbReference type="Proteomes" id="UP000216442">
    <property type="component" value="Unassembled WGS sequence"/>
</dbReference>
<organism evidence="7 8">
    <name type="scientific">Mesorhizobium temperatum</name>
    <dbReference type="NCBI Taxonomy" id="241416"/>
    <lineage>
        <taxon>Bacteria</taxon>
        <taxon>Pseudomonadati</taxon>
        <taxon>Pseudomonadota</taxon>
        <taxon>Alphaproteobacteria</taxon>
        <taxon>Hyphomicrobiales</taxon>
        <taxon>Phyllobacteriaceae</taxon>
        <taxon>Mesorhizobium</taxon>
    </lineage>
</organism>
<dbReference type="Gene3D" id="1.10.150.130">
    <property type="match status" value="1"/>
</dbReference>
<dbReference type="InterPro" id="IPR038488">
    <property type="entry name" value="Integrase_DNA-bd_sf"/>
</dbReference>
<dbReference type="RefSeq" id="WP_095496606.1">
    <property type="nucleotide sequence ID" value="NZ_NPKJ01000076.1"/>
</dbReference>
<feature type="compositionally biased region" description="Basic and acidic residues" evidence="5">
    <location>
        <begin position="399"/>
        <end position="408"/>
    </location>
</feature>
<dbReference type="GO" id="GO:0015074">
    <property type="term" value="P:DNA integration"/>
    <property type="evidence" value="ECO:0007669"/>
    <property type="project" value="UniProtKB-KW"/>
</dbReference>
<keyword evidence="4" id="KW-0233">DNA recombination</keyword>
<dbReference type="PROSITE" id="PS51898">
    <property type="entry name" value="TYR_RECOMBINASE"/>
    <property type="match status" value="1"/>
</dbReference>
<gene>
    <name evidence="7" type="ORF">CIT26_33645</name>
</gene>
<dbReference type="CDD" id="cd00801">
    <property type="entry name" value="INT_P4_C"/>
    <property type="match status" value="1"/>
</dbReference>
<dbReference type="InterPro" id="IPR002104">
    <property type="entry name" value="Integrase_catalytic"/>
</dbReference>
<dbReference type="PANTHER" id="PTHR30629">
    <property type="entry name" value="PROPHAGE INTEGRASE"/>
    <property type="match status" value="1"/>
</dbReference>
<dbReference type="InterPro" id="IPR053876">
    <property type="entry name" value="Phage_int_M"/>
</dbReference>
<evidence type="ECO:0000259" key="6">
    <source>
        <dbReference type="PROSITE" id="PS51898"/>
    </source>
</evidence>
<proteinExistence type="inferred from homology"/>
<sequence length="408" mass="45414">MTTQAVVDAWMAKGEGRRLHVGDGLYLCRNTKGFSWAIIWMKDKKRREHGLGAYVGTGVPGVSEFRLREARWATAGAMDKRKAGVDLIEAGRKAAKEQVAKAITFDDVAKIYIRDVGSRTWKADRQKVEFERILTTYCKSILTMPVAEVGVSDVKRILEPWVTKRPTMVASVASVIRRVLDTAFALELRPLGVNPASEQVLDKILVVRHKTKHFASMTWEAAPAFYQGLGDTQAEVALKLLMLTALRRNEVTGLRWDEVDLASCTLTIRAERMKAARPHVVPLSTQACELLRSLPQGKVYVFPSPRIKGQPIASTAFVPIMGPDSEATPHGMRATFRGWCEDHGVDHTLAEHALAHALRDDVAKAHRRTTALELRRKLMQDWADYLATPTKQGHTSPHSRRDAVAVVA</sequence>
<evidence type="ECO:0000256" key="5">
    <source>
        <dbReference type="SAM" id="MobiDB-lite"/>
    </source>
</evidence>
<dbReference type="GO" id="GO:0003677">
    <property type="term" value="F:DNA binding"/>
    <property type="evidence" value="ECO:0007669"/>
    <property type="project" value="UniProtKB-KW"/>
</dbReference>
<dbReference type="OrthoDB" id="9795573at2"/>
<keyword evidence="3" id="KW-0238">DNA-binding</keyword>
<dbReference type="SUPFAM" id="SSF56349">
    <property type="entry name" value="DNA breaking-rejoining enzymes"/>
    <property type="match status" value="1"/>
</dbReference>
<dbReference type="Gene3D" id="1.10.443.10">
    <property type="entry name" value="Intergrase catalytic core"/>
    <property type="match status" value="1"/>
</dbReference>
<dbReference type="Gene3D" id="3.30.160.390">
    <property type="entry name" value="Integrase, DNA-binding domain"/>
    <property type="match status" value="1"/>
</dbReference>
<feature type="region of interest" description="Disordered" evidence="5">
    <location>
        <begin position="388"/>
        <end position="408"/>
    </location>
</feature>
<keyword evidence="8" id="KW-1185">Reference proteome</keyword>